<accession>A0A9W6NAB6</accession>
<name>A0A9W6NAB6_9HYPH</name>
<dbReference type="InterPro" id="IPR018490">
    <property type="entry name" value="cNMP-bd_dom_sf"/>
</dbReference>
<feature type="domain" description="Cyclic nucleotide-binding" evidence="1">
    <location>
        <begin position="15"/>
        <end position="137"/>
    </location>
</feature>
<dbReference type="GO" id="GO:0003700">
    <property type="term" value="F:DNA-binding transcription factor activity"/>
    <property type="evidence" value="ECO:0007669"/>
    <property type="project" value="TreeGrafter"/>
</dbReference>
<evidence type="ECO:0000313" key="3">
    <source>
        <dbReference type="Proteomes" id="UP001143330"/>
    </source>
</evidence>
<dbReference type="EMBL" id="BSFM01000007">
    <property type="protein sequence ID" value="GLK83488.1"/>
    <property type="molecule type" value="Genomic_DNA"/>
</dbReference>
<dbReference type="SMART" id="SM00100">
    <property type="entry name" value="cNMP"/>
    <property type="match status" value="1"/>
</dbReference>
<evidence type="ECO:0000259" key="1">
    <source>
        <dbReference type="PROSITE" id="PS50042"/>
    </source>
</evidence>
<dbReference type="GO" id="GO:0005829">
    <property type="term" value="C:cytosol"/>
    <property type="evidence" value="ECO:0007669"/>
    <property type="project" value="TreeGrafter"/>
</dbReference>
<keyword evidence="3" id="KW-1185">Reference proteome</keyword>
<protein>
    <submittedName>
        <fullName evidence="2">Cyclic nucleotide-binding protein</fullName>
    </submittedName>
</protein>
<dbReference type="CDD" id="cd00038">
    <property type="entry name" value="CAP_ED"/>
    <property type="match status" value="1"/>
</dbReference>
<comment type="caution">
    <text evidence="2">The sequence shown here is derived from an EMBL/GenBank/DDBJ whole genome shotgun (WGS) entry which is preliminary data.</text>
</comment>
<dbReference type="Gene3D" id="2.60.120.10">
    <property type="entry name" value="Jelly Rolls"/>
    <property type="match status" value="1"/>
</dbReference>
<dbReference type="InterPro" id="IPR000595">
    <property type="entry name" value="cNMP-bd_dom"/>
</dbReference>
<reference evidence="2" key="1">
    <citation type="journal article" date="2014" name="Int. J. Syst. Evol. Microbiol.">
        <title>Complete genome sequence of Corynebacterium casei LMG S-19264T (=DSM 44701T), isolated from a smear-ripened cheese.</title>
        <authorList>
            <consortium name="US DOE Joint Genome Institute (JGI-PGF)"/>
            <person name="Walter F."/>
            <person name="Albersmeier A."/>
            <person name="Kalinowski J."/>
            <person name="Ruckert C."/>
        </authorList>
    </citation>
    <scope>NUCLEOTIDE SEQUENCE</scope>
    <source>
        <strain evidence="2">VKM B-2789</strain>
    </source>
</reference>
<organism evidence="2 3">
    <name type="scientific">Ancylobacter defluvii</name>
    <dbReference type="NCBI Taxonomy" id="1282440"/>
    <lineage>
        <taxon>Bacteria</taxon>
        <taxon>Pseudomonadati</taxon>
        <taxon>Pseudomonadota</taxon>
        <taxon>Alphaproteobacteria</taxon>
        <taxon>Hyphomicrobiales</taxon>
        <taxon>Xanthobacteraceae</taxon>
        <taxon>Ancylobacter</taxon>
    </lineage>
</organism>
<dbReference type="Pfam" id="PF00027">
    <property type="entry name" value="cNMP_binding"/>
    <property type="match status" value="1"/>
</dbReference>
<dbReference type="PROSITE" id="PS50042">
    <property type="entry name" value="CNMP_BINDING_3"/>
    <property type="match status" value="1"/>
</dbReference>
<dbReference type="InterPro" id="IPR014710">
    <property type="entry name" value="RmlC-like_jellyroll"/>
</dbReference>
<evidence type="ECO:0000313" key="2">
    <source>
        <dbReference type="EMBL" id="GLK83488.1"/>
    </source>
</evidence>
<dbReference type="AlphaFoldDB" id="A0A9W6NAB6"/>
<reference evidence="2" key="2">
    <citation type="submission" date="2023-01" db="EMBL/GenBank/DDBJ databases">
        <authorList>
            <person name="Sun Q."/>
            <person name="Evtushenko L."/>
        </authorList>
    </citation>
    <scope>NUCLEOTIDE SEQUENCE</scope>
    <source>
        <strain evidence="2">VKM B-2789</strain>
    </source>
</reference>
<dbReference type="RefSeq" id="WP_213361780.1">
    <property type="nucleotide sequence ID" value="NZ_BSFM01000007.1"/>
</dbReference>
<sequence length="162" mass="17516">MAIEDDIALLEGVPLLQLLGREGLRVIAISADTRRLNEGEVLFREGQFADAAYVVVSGKLRVCHENPARSAKPGHNEEVGPGTLLGEIALITDTKRPATATALVPSAVLRIPRVIFMRTVESYPEAAVRIAETLSERVSTTLGQLDDVRRRLDEIGVPPGGR</sequence>
<dbReference type="InterPro" id="IPR050397">
    <property type="entry name" value="Env_Response_Regulators"/>
</dbReference>
<dbReference type="PANTHER" id="PTHR24567">
    <property type="entry name" value="CRP FAMILY TRANSCRIPTIONAL REGULATORY PROTEIN"/>
    <property type="match status" value="1"/>
</dbReference>
<dbReference type="SUPFAM" id="SSF51206">
    <property type="entry name" value="cAMP-binding domain-like"/>
    <property type="match status" value="1"/>
</dbReference>
<proteinExistence type="predicted"/>
<dbReference type="Proteomes" id="UP001143330">
    <property type="component" value="Unassembled WGS sequence"/>
</dbReference>
<dbReference type="PANTHER" id="PTHR24567:SF68">
    <property type="entry name" value="DNA-BINDING TRANSCRIPTIONAL DUAL REGULATOR CRP"/>
    <property type="match status" value="1"/>
</dbReference>
<gene>
    <name evidence="2" type="ORF">GCM10017653_15570</name>
</gene>